<proteinExistence type="predicted"/>
<dbReference type="InterPro" id="IPR006750">
    <property type="entry name" value="YdcZ"/>
</dbReference>
<reference evidence="5" key="2">
    <citation type="submission" date="2014-12" db="EMBL/GenBank/DDBJ databases">
        <authorList>
            <person name="Smet A."/>
        </authorList>
    </citation>
    <scope>NUCLEOTIDE SEQUENCE [LARGE SCALE GENOMIC DNA]</scope>
</reference>
<evidence type="ECO:0000256" key="1">
    <source>
        <dbReference type="SAM" id="Phobius"/>
    </source>
</evidence>
<evidence type="ECO:0000313" key="4">
    <source>
        <dbReference type="EMBL" id="CRF44309.1"/>
    </source>
</evidence>
<dbReference type="Proteomes" id="UP000041394">
    <property type="component" value="Unassembled WGS sequence"/>
</dbReference>
<dbReference type="RefSeq" id="WP_053941666.1">
    <property type="nucleotide sequence ID" value="NZ_BSCV01000002.1"/>
</dbReference>
<keyword evidence="1" id="KW-1133">Transmembrane helix</keyword>
<dbReference type="AlphaFoldDB" id="A0A0K2X6T1"/>
<feature type="transmembrane region" description="Helical" evidence="1">
    <location>
        <begin position="124"/>
        <end position="145"/>
    </location>
</feature>
<name>A0A0K2X6T1_9HELI</name>
<evidence type="ECO:0000313" key="5">
    <source>
        <dbReference type="Proteomes" id="UP000038622"/>
    </source>
</evidence>
<reference evidence="3" key="1">
    <citation type="submission" date="2014-12" db="EMBL/GenBank/DDBJ databases">
        <title>Whole genome sequences of four Staphylococcus schleiferi canine isolates.</title>
        <authorList>
            <person name="Misic A.M."/>
            <person name="Cain C."/>
            <person name="Morris D.O."/>
            <person name="Rankin S."/>
            <person name="Beiting D."/>
        </authorList>
    </citation>
    <scope>NUCLEOTIDE SEQUENCE</scope>
    <source>
        <strain evidence="2">ASB11</strain>
        <strain evidence="3">ASB13</strain>
        <strain evidence="4">ASB9</strain>
    </source>
</reference>
<evidence type="ECO:0000313" key="7">
    <source>
        <dbReference type="Proteomes" id="UP000045175"/>
    </source>
</evidence>
<dbReference type="PANTHER" id="PTHR34821:SF2">
    <property type="entry name" value="INNER MEMBRANE PROTEIN YDCZ"/>
    <property type="match status" value="1"/>
</dbReference>
<keyword evidence="1" id="KW-0472">Membrane</keyword>
<dbReference type="OrthoDB" id="9097160at2"/>
<dbReference type="EMBL" id="CDML01000011">
    <property type="protein sequence ID" value="CRF40687.1"/>
    <property type="molecule type" value="Genomic_DNA"/>
</dbReference>
<dbReference type="EMBL" id="CDMH01000057">
    <property type="protein sequence ID" value="CRF43080.1"/>
    <property type="molecule type" value="Genomic_DNA"/>
</dbReference>
<feature type="transmembrane region" description="Helical" evidence="1">
    <location>
        <begin position="69"/>
        <end position="86"/>
    </location>
</feature>
<accession>A0A0K2X6T1</accession>
<reference evidence="6 7" key="3">
    <citation type="submission" date="2014-12" db="EMBL/GenBank/DDBJ databases">
        <authorList>
            <person name="Jaenicke S."/>
        </authorList>
    </citation>
    <scope>NUCLEOTIDE SEQUENCE [LARGE SCALE GENOMIC DNA]</scope>
</reference>
<evidence type="ECO:0000313" key="6">
    <source>
        <dbReference type="Proteomes" id="UP000041394"/>
    </source>
</evidence>
<keyword evidence="5" id="KW-1185">Reference proteome</keyword>
<dbReference type="Proteomes" id="UP000038622">
    <property type="component" value="Unassembled WGS sequence"/>
</dbReference>
<evidence type="ECO:0000313" key="2">
    <source>
        <dbReference type="EMBL" id="CRF40687.1"/>
    </source>
</evidence>
<feature type="transmembrane region" description="Helical" evidence="1">
    <location>
        <begin position="31"/>
        <end position="49"/>
    </location>
</feature>
<dbReference type="GO" id="GO:0005886">
    <property type="term" value="C:plasma membrane"/>
    <property type="evidence" value="ECO:0007669"/>
    <property type="project" value="TreeGrafter"/>
</dbReference>
<dbReference type="STRING" id="1578720.HAL011_04490"/>
<dbReference type="Proteomes" id="UP000045175">
    <property type="component" value="Unassembled WGS sequence"/>
</dbReference>
<sequence length="150" mass="16277">MFYIFALLAGMALALQAPINAALARDMGGVSVFAAFFSFLIGTLCLLVLARVFHQIQGDTLKLLGQQEWWKYIGGLLGSFVVFTTITSAPKIGLAPMLVFLLVGQLCMGLFLDSIGAFGLAQKTISLSKILGLTLIIFGIIVFFYKDIFK</sequence>
<feature type="transmembrane region" description="Helical" evidence="1">
    <location>
        <begin position="92"/>
        <end position="112"/>
    </location>
</feature>
<dbReference type="PANTHER" id="PTHR34821">
    <property type="entry name" value="INNER MEMBRANE PROTEIN YDCZ"/>
    <property type="match status" value="1"/>
</dbReference>
<gene>
    <name evidence="2" type="ORF">HAL011_04490</name>
    <name evidence="3" type="ORF">HAL013_13040</name>
    <name evidence="4" type="ORF">HAL09_08850</name>
</gene>
<dbReference type="Pfam" id="PF04657">
    <property type="entry name" value="DMT_YdcZ"/>
    <property type="match status" value="1"/>
</dbReference>
<keyword evidence="1" id="KW-0812">Transmembrane</keyword>
<dbReference type="EMBL" id="CDMN01000034">
    <property type="protein sequence ID" value="CRF44309.1"/>
    <property type="molecule type" value="Genomic_DNA"/>
</dbReference>
<protein>
    <submittedName>
        <fullName evidence="3">Integral membrane protein</fullName>
    </submittedName>
</protein>
<evidence type="ECO:0000313" key="3">
    <source>
        <dbReference type="EMBL" id="CRF43080.1"/>
    </source>
</evidence>
<organism evidence="3 7">
    <name type="scientific">Helicobacter ailurogastricus</name>
    <dbReference type="NCBI Taxonomy" id="1578720"/>
    <lineage>
        <taxon>Bacteria</taxon>
        <taxon>Pseudomonadati</taxon>
        <taxon>Campylobacterota</taxon>
        <taxon>Epsilonproteobacteria</taxon>
        <taxon>Campylobacterales</taxon>
        <taxon>Helicobacteraceae</taxon>
        <taxon>Helicobacter</taxon>
    </lineage>
</organism>